<evidence type="ECO:0000256" key="7">
    <source>
        <dbReference type="ARBA" id="ARBA00023278"/>
    </source>
</evidence>
<protein>
    <submittedName>
        <fullName evidence="9">Uncharacterized protein</fullName>
    </submittedName>
</protein>
<dbReference type="InterPro" id="IPR033250">
    <property type="entry name" value="CEP"/>
</dbReference>
<comment type="subcellular location">
    <subcellularLocation>
        <location evidence="1">Secreted</location>
        <location evidence="1">Extracellular space</location>
        <location evidence="1">Apoplast</location>
    </subcellularLocation>
</comment>
<dbReference type="OrthoDB" id="1863260at2759"/>
<dbReference type="GO" id="GO:0048364">
    <property type="term" value="P:root development"/>
    <property type="evidence" value="ECO:0007669"/>
    <property type="project" value="InterPro"/>
</dbReference>
<organism evidence="9 10">
    <name type="scientific">Thalictrum thalictroides</name>
    <name type="common">Rue-anemone</name>
    <name type="synonym">Anemone thalictroides</name>
    <dbReference type="NCBI Taxonomy" id="46969"/>
    <lineage>
        <taxon>Eukaryota</taxon>
        <taxon>Viridiplantae</taxon>
        <taxon>Streptophyta</taxon>
        <taxon>Embryophyta</taxon>
        <taxon>Tracheophyta</taxon>
        <taxon>Spermatophyta</taxon>
        <taxon>Magnoliopsida</taxon>
        <taxon>Ranunculales</taxon>
        <taxon>Ranunculaceae</taxon>
        <taxon>Thalictroideae</taxon>
        <taxon>Thalictrum</taxon>
    </lineage>
</organism>
<dbReference type="GO" id="GO:2000280">
    <property type="term" value="P:regulation of root development"/>
    <property type="evidence" value="ECO:0007669"/>
    <property type="project" value="TreeGrafter"/>
</dbReference>
<sequence>MIHTEGRHLKIKKRTACVKCSSSNTVKGTKESDGQKTSDLHHKIPMDGFVEAFRPTTPGHSPDRALSTIKNSFFIPAKLPNSPLDLIGSPHMPVPLSQHLIYSRELFAAEGRHLKSRKNREYKKFTRYGDNTLTVTRNHEHTSDLHHDNSSMVQHAEEFRPTTPGHSPGIGHYLKN</sequence>
<dbReference type="GO" id="GO:1902025">
    <property type="term" value="P:nitrate import"/>
    <property type="evidence" value="ECO:0007669"/>
    <property type="project" value="TreeGrafter"/>
</dbReference>
<keyword evidence="7" id="KW-0379">Hydroxylation</keyword>
<accession>A0A7J6V1V6</accession>
<dbReference type="GO" id="GO:0048046">
    <property type="term" value="C:apoplast"/>
    <property type="evidence" value="ECO:0007669"/>
    <property type="project" value="UniProtKB-SubCell"/>
</dbReference>
<dbReference type="EMBL" id="JABWDY010039566">
    <property type="protein sequence ID" value="KAF5178813.1"/>
    <property type="molecule type" value="Genomic_DNA"/>
</dbReference>
<keyword evidence="3" id="KW-0052">Apoplast</keyword>
<dbReference type="GO" id="GO:0005179">
    <property type="term" value="F:hormone activity"/>
    <property type="evidence" value="ECO:0007669"/>
    <property type="project" value="UniProtKB-KW"/>
</dbReference>
<evidence type="ECO:0000256" key="3">
    <source>
        <dbReference type="ARBA" id="ARBA00022523"/>
    </source>
</evidence>
<keyword evidence="5" id="KW-0372">Hormone</keyword>
<gene>
    <name evidence="9" type="ORF">FRX31_031603</name>
</gene>
<evidence type="ECO:0000256" key="5">
    <source>
        <dbReference type="ARBA" id="ARBA00022702"/>
    </source>
</evidence>
<evidence type="ECO:0000256" key="8">
    <source>
        <dbReference type="SAM" id="MobiDB-lite"/>
    </source>
</evidence>
<keyword evidence="4" id="KW-0964">Secreted</keyword>
<dbReference type="PANTHER" id="PTHR33348">
    <property type="entry name" value="PRECURSOR OF CEP5"/>
    <property type="match status" value="1"/>
</dbReference>
<evidence type="ECO:0000256" key="2">
    <source>
        <dbReference type="ARBA" id="ARBA00008963"/>
    </source>
</evidence>
<dbReference type="GO" id="GO:1901371">
    <property type="term" value="P:regulation of leaf morphogenesis"/>
    <property type="evidence" value="ECO:0007669"/>
    <property type="project" value="TreeGrafter"/>
</dbReference>
<evidence type="ECO:0000256" key="6">
    <source>
        <dbReference type="ARBA" id="ARBA00022729"/>
    </source>
</evidence>
<name>A0A7J6V1V6_THATH</name>
<keyword evidence="6" id="KW-0732">Signal</keyword>
<evidence type="ECO:0000256" key="1">
    <source>
        <dbReference type="ARBA" id="ARBA00004271"/>
    </source>
</evidence>
<comment type="similarity">
    <text evidence="2">Belongs to the C-terminally encoded plant signaling peptide (CEP) family.</text>
</comment>
<evidence type="ECO:0000256" key="4">
    <source>
        <dbReference type="ARBA" id="ARBA00022525"/>
    </source>
</evidence>
<comment type="caution">
    <text evidence="9">The sequence shown here is derived from an EMBL/GenBank/DDBJ whole genome shotgun (WGS) entry which is preliminary data.</text>
</comment>
<dbReference type="GO" id="GO:0006995">
    <property type="term" value="P:cellular response to nitrogen starvation"/>
    <property type="evidence" value="ECO:0007669"/>
    <property type="project" value="UniProtKB-ARBA"/>
</dbReference>
<feature type="region of interest" description="Disordered" evidence="8">
    <location>
        <begin position="154"/>
        <end position="176"/>
    </location>
</feature>
<dbReference type="AlphaFoldDB" id="A0A7J6V1V6"/>
<evidence type="ECO:0000313" key="9">
    <source>
        <dbReference type="EMBL" id="KAF5178813.1"/>
    </source>
</evidence>
<dbReference type="PANTHER" id="PTHR33348:SF3">
    <property type="entry name" value="PRECURSOR OF CEP1"/>
    <property type="match status" value="1"/>
</dbReference>
<dbReference type="Proteomes" id="UP000554482">
    <property type="component" value="Unassembled WGS sequence"/>
</dbReference>
<reference evidence="9 10" key="1">
    <citation type="submission" date="2020-06" db="EMBL/GenBank/DDBJ databases">
        <title>Transcriptomic and genomic resources for Thalictrum thalictroides and T. hernandezii: Facilitating candidate gene discovery in an emerging model plant lineage.</title>
        <authorList>
            <person name="Arias T."/>
            <person name="Riano-Pachon D.M."/>
            <person name="Di Stilio V.S."/>
        </authorList>
    </citation>
    <scope>NUCLEOTIDE SEQUENCE [LARGE SCALE GENOMIC DNA]</scope>
    <source>
        <strain evidence="10">cv. WT478/WT964</strain>
        <tissue evidence="9">Leaves</tissue>
    </source>
</reference>
<proteinExistence type="inferred from homology"/>
<evidence type="ECO:0000313" key="10">
    <source>
        <dbReference type="Proteomes" id="UP000554482"/>
    </source>
</evidence>
<keyword evidence="10" id="KW-1185">Reference proteome</keyword>